<feature type="non-terminal residue" evidence="1">
    <location>
        <position position="1"/>
    </location>
</feature>
<gene>
    <name evidence="1" type="ORF">P7K49_015532</name>
</gene>
<keyword evidence="2" id="KW-1185">Reference proteome</keyword>
<proteinExistence type="predicted"/>
<dbReference type="EMBL" id="JASSZA010000007">
    <property type="protein sequence ID" value="KAK2106018.1"/>
    <property type="molecule type" value="Genomic_DNA"/>
</dbReference>
<sequence length="57" mass="6182">ASLTPGLGRPCPGAAALPYPAVCRLFPALSDLLIFHLTRRFPSSPTPSPRLRFEVHL</sequence>
<accession>A0ABQ9V9I3</accession>
<feature type="non-terminal residue" evidence="1">
    <location>
        <position position="57"/>
    </location>
</feature>
<name>A0ABQ9V9I3_SAGOE</name>
<evidence type="ECO:0000313" key="1">
    <source>
        <dbReference type="EMBL" id="KAK2106018.1"/>
    </source>
</evidence>
<protein>
    <submittedName>
        <fullName evidence="1">Uncharacterized protein</fullName>
    </submittedName>
</protein>
<evidence type="ECO:0000313" key="2">
    <source>
        <dbReference type="Proteomes" id="UP001266305"/>
    </source>
</evidence>
<organism evidence="1 2">
    <name type="scientific">Saguinus oedipus</name>
    <name type="common">Cotton-top tamarin</name>
    <name type="synonym">Oedipomidas oedipus</name>
    <dbReference type="NCBI Taxonomy" id="9490"/>
    <lineage>
        <taxon>Eukaryota</taxon>
        <taxon>Metazoa</taxon>
        <taxon>Chordata</taxon>
        <taxon>Craniata</taxon>
        <taxon>Vertebrata</taxon>
        <taxon>Euteleostomi</taxon>
        <taxon>Mammalia</taxon>
        <taxon>Eutheria</taxon>
        <taxon>Euarchontoglires</taxon>
        <taxon>Primates</taxon>
        <taxon>Haplorrhini</taxon>
        <taxon>Platyrrhini</taxon>
        <taxon>Cebidae</taxon>
        <taxon>Callitrichinae</taxon>
        <taxon>Saguinus</taxon>
    </lineage>
</organism>
<dbReference type="Proteomes" id="UP001266305">
    <property type="component" value="Unassembled WGS sequence"/>
</dbReference>
<reference evidence="1 2" key="1">
    <citation type="submission" date="2023-05" db="EMBL/GenBank/DDBJ databases">
        <title>B98-5 Cell Line De Novo Hybrid Assembly: An Optical Mapping Approach.</title>
        <authorList>
            <person name="Kananen K."/>
            <person name="Auerbach J.A."/>
            <person name="Kautto E."/>
            <person name="Blachly J.S."/>
        </authorList>
    </citation>
    <scope>NUCLEOTIDE SEQUENCE [LARGE SCALE GENOMIC DNA]</scope>
    <source>
        <strain evidence="1">B95-8</strain>
        <tissue evidence="1">Cell line</tissue>
    </source>
</reference>
<comment type="caution">
    <text evidence="1">The sequence shown here is derived from an EMBL/GenBank/DDBJ whole genome shotgun (WGS) entry which is preliminary data.</text>
</comment>